<organism evidence="3">
    <name type="scientific">freshwater metagenome</name>
    <dbReference type="NCBI Taxonomy" id="449393"/>
    <lineage>
        <taxon>unclassified sequences</taxon>
        <taxon>metagenomes</taxon>
        <taxon>ecological metagenomes</taxon>
    </lineage>
</organism>
<evidence type="ECO:0000313" key="7">
    <source>
        <dbReference type="EMBL" id="CAB4967891.1"/>
    </source>
</evidence>
<evidence type="ECO:0000313" key="8">
    <source>
        <dbReference type="EMBL" id="CAB5001280.1"/>
    </source>
</evidence>
<evidence type="ECO:0000313" key="3">
    <source>
        <dbReference type="EMBL" id="CAB4591834.1"/>
    </source>
</evidence>
<proteinExistence type="inferred from homology"/>
<dbReference type="CDD" id="cd00635">
    <property type="entry name" value="PLPDE_III_YBL036c_like"/>
    <property type="match status" value="1"/>
</dbReference>
<dbReference type="GO" id="GO:0030170">
    <property type="term" value="F:pyridoxal phosphate binding"/>
    <property type="evidence" value="ECO:0007669"/>
    <property type="project" value="InterPro"/>
</dbReference>
<dbReference type="InterPro" id="IPR001608">
    <property type="entry name" value="Ala_racemase_N"/>
</dbReference>
<dbReference type="PIRSF" id="PIRSF004848">
    <property type="entry name" value="YBL036c_PLPDEIII"/>
    <property type="match status" value="1"/>
</dbReference>
<accession>A0A6J6FXY4</accession>
<dbReference type="EMBL" id="CAEZUA010000057">
    <property type="protein sequence ID" value="CAB4591834.1"/>
    <property type="molecule type" value="Genomic_DNA"/>
</dbReference>
<dbReference type="EMBL" id="CAEZZZ010000003">
    <property type="protein sequence ID" value="CAB4771193.1"/>
    <property type="molecule type" value="Genomic_DNA"/>
</dbReference>
<evidence type="ECO:0000313" key="5">
    <source>
        <dbReference type="EMBL" id="CAB4796031.1"/>
    </source>
</evidence>
<evidence type="ECO:0000256" key="1">
    <source>
        <dbReference type="ARBA" id="ARBA00022898"/>
    </source>
</evidence>
<reference evidence="3" key="1">
    <citation type="submission" date="2020-05" db="EMBL/GenBank/DDBJ databases">
        <authorList>
            <person name="Chiriac C."/>
            <person name="Salcher M."/>
            <person name="Ghai R."/>
            <person name="Kavagutti S V."/>
        </authorList>
    </citation>
    <scope>NUCLEOTIDE SEQUENCE</scope>
</reference>
<dbReference type="EMBL" id="CAFBOE010000001">
    <property type="protein sequence ID" value="CAB4967891.1"/>
    <property type="molecule type" value="Genomic_DNA"/>
</dbReference>
<dbReference type="EMBL" id="CAFAAR010000007">
    <property type="protein sequence ID" value="CAB4796031.1"/>
    <property type="molecule type" value="Genomic_DNA"/>
</dbReference>
<evidence type="ECO:0000313" key="6">
    <source>
        <dbReference type="EMBL" id="CAB4890818.1"/>
    </source>
</evidence>
<dbReference type="PANTHER" id="PTHR10146">
    <property type="entry name" value="PROLINE SYNTHETASE CO-TRANSCRIBED BACTERIAL HOMOLOG PROTEIN"/>
    <property type="match status" value="1"/>
</dbReference>
<dbReference type="InterPro" id="IPR029066">
    <property type="entry name" value="PLP-binding_barrel"/>
</dbReference>
<dbReference type="SUPFAM" id="SSF51419">
    <property type="entry name" value="PLP-binding barrel"/>
    <property type="match status" value="1"/>
</dbReference>
<dbReference type="InterPro" id="IPR011078">
    <property type="entry name" value="PyrdxlP_homeostasis"/>
</dbReference>
<protein>
    <submittedName>
        <fullName evidence="3">Unannotated protein</fullName>
    </submittedName>
</protein>
<sequence length="229" mass="24993">MDLDSRYIEIEKNVKAVRARIESASQKVNRSSADVTLIAVTKTYPVSDAMILSQLGISNFGENRSSEGAAKAAEIQGTWHFQGQIQSNKIKQVLTWANSIHSVDDLRHISLIKKALPDDKNISIFLQVALDGQLHRGGVSEEILPLLAEEVLSSDGLMLEGLMAVAPLDQDPHRAFSELARIHSVFSQQFPMATNLSAGMSNDFEVAIEYGATHLRIGSSILGVRTSPL</sequence>
<evidence type="ECO:0000313" key="4">
    <source>
        <dbReference type="EMBL" id="CAB4771193.1"/>
    </source>
</evidence>
<keyword evidence="1" id="KW-0663">Pyridoxal phosphate</keyword>
<dbReference type="HAMAP" id="MF_02087">
    <property type="entry name" value="PLP_homeostasis"/>
    <property type="match status" value="1"/>
</dbReference>
<dbReference type="AlphaFoldDB" id="A0A6J6FXY4"/>
<dbReference type="Pfam" id="PF01168">
    <property type="entry name" value="Ala_racemase_N"/>
    <property type="match status" value="1"/>
</dbReference>
<dbReference type="Gene3D" id="3.20.20.10">
    <property type="entry name" value="Alanine racemase"/>
    <property type="match status" value="1"/>
</dbReference>
<evidence type="ECO:0000259" key="2">
    <source>
        <dbReference type="Pfam" id="PF01168"/>
    </source>
</evidence>
<dbReference type="EMBL" id="CAFBMI010000002">
    <property type="protein sequence ID" value="CAB4890818.1"/>
    <property type="molecule type" value="Genomic_DNA"/>
</dbReference>
<dbReference type="PANTHER" id="PTHR10146:SF14">
    <property type="entry name" value="PYRIDOXAL PHOSPHATE HOMEOSTASIS PROTEIN"/>
    <property type="match status" value="1"/>
</dbReference>
<gene>
    <name evidence="3" type="ORF">UFOPK1773_00879</name>
    <name evidence="4" type="ORF">UFOPK2931_00154</name>
    <name evidence="5" type="ORF">UFOPK3056_00183</name>
    <name evidence="6" type="ORF">UFOPK3558_00060</name>
    <name evidence="7" type="ORF">UFOPK3916_00021</name>
    <name evidence="8" type="ORF">UFOPK4074_00011</name>
</gene>
<name>A0A6J6FXY4_9ZZZZ</name>
<feature type="domain" description="Alanine racemase N-terminal" evidence="2">
    <location>
        <begin position="14"/>
        <end position="225"/>
    </location>
</feature>
<dbReference type="NCBIfam" id="TIGR00044">
    <property type="entry name" value="YggS family pyridoxal phosphate-dependent enzyme"/>
    <property type="match status" value="1"/>
</dbReference>
<dbReference type="EMBL" id="CAFBPG010000001">
    <property type="protein sequence ID" value="CAB5001280.1"/>
    <property type="molecule type" value="Genomic_DNA"/>
</dbReference>